<evidence type="ECO:0000256" key="2">
    <source>
        <dbReference type="ARBA" id="ARBA00012729"/>
    </source>
</evidence>
<keyword evidence="3 8" id="KW-0378">Hydrolase</keyword>
<dbReference type="InterPro" id="IPR045321">
    <property type="entry name" value="Cts1-like"/>
</dbReference>
<dbReference type="GO" id="GO:0005576">
    <property type="term" value="C:extracellular region"/>
    <property type="evidence" value="ECO:0007669"/>
    <property type="project" value="TreeGrafter"/>
</dbReference>
<dbReference type="GeneID" id="35438558"/>
<evidence type="ECO:0000256" key="9">
    <source>
        <dbReference type="RuleBase" id="RU004453"/>
    </source>
</evidence>
<evidence type="ECO:0000256" key="4">
    <source>
        <dbReference type="ARBA" id="ARBA00023024"/>
    </source>
</evidence>
<dbReference type="EMBL" id="KZ303852">
    <property type="protein sequence ID" value="PHZ11301.1"/>
    <property type="molecule type" value="Genomic_DNA"/>
</dbReference>
<dbReference type="InterPro" id="IPR001579">
    <property type="entry name" value="Glyco_hydro_18_chit_AS"/>
</dbReference>
<evidence type="ECO:0000256" key="1">
    <source>
        <dbReference type="ARBA" id="ARBA00000822"/>
    </source>
</evidence>
<evidence type="ECO:0000256" key="10">
    <source>
        <dbReference type="SAM" id="SignalP"/>
    </source>
</evidence>
<dbReference type="InterPro" id="IPR005089">
    <property type="entry name" value="CBM19"/>
</dbReference>
<proteinExistence type="inferred from homology"/>
<comment type="similarity">
    <text evidence="9">Belongs to the glycosyl hydrolase 18 family.</text>
</comment>
<dbReference type="GO" id="GO:0006032">
    <property type="term" value="P:chitin catabolic process"/>
    <property type="evidence" value="ECO:0007669"/>
    <property type="project" value="UniProtKB-KW"/>
</dbReference>
<evidence type="ECO:0000256" key="5">
    <source>
        <dbReference type="ARBA" id="ARBA00023277"/>
    </source>
</evidence>
<dbReference type="CDD" id="cd02877">
    <property type="entry name" value="GH18_hevamine_XipI_class_III"/>
    <property type="match status" value="1"/>
</dbReference>
<keyword evidence="13" id="KW-1185">Reference proteome</keyword>
<accession>A0A2G4SRA5</accession>
<dbReference type="GO" id="GO:0008061">
    <property type="term" value="F:chitin binding"/>
    <property type="evidence" value="ECO:0007669"/>
    <property type="project" value="InterPro"/>
</dbReference>
<dbReference type="Pfam" id="PF00704">
    <property type="entry name" value="Glyco_hydro_18"/>
    <property type="match status" value="1"/>
</dbReference>
<evidence type="ECO:0000256" key="7">
    <source>
        <dbReference type="ARBA" id="ARBA00023326"/>
    </source>
</evidence>
<feature type="domain" description="GH18" evidence="11">
    <location>
        <begin position="31"/>
        <end position="323"/>
    </location>
</feature>
<name>A0A2G4SRA5_RHIZD</name>
<dbReference type="Pfam" id="PF03427">
    <property type="entry name" value="CBM_19"/>
    <property type="match status" value="1"/>
</dbReference>
<dbReference type="GO" id="GO:0000272">
    <property type="term" value="P:polysaccharide catabolic process"/>
    <property type="evidence" value="ECO:0007669"/>
    <property type="project" value="UniProtKB-KW"/>
</dbReference>
<dbReference type="GO" id="GO:0008843">
    <property type="term" value="F:endochitinase activity"/>
    <property type="evidence" value="ECO:0007669"/>
    <property type="project" value="UniProtKB-EC"/>
</dbReference>
<dbReference type="STRING" id="1340429.A0A2G4SRA5"/>
<dbReference type="Gene3D" id="3.20.20.80">
    <property type="entry name" value="Glycosidases"/>
    <property type="match status" value="1"/>
</dbReference>
<feature type="chain" id="PRO_5013579337" description="chitinase" evidence="10">
    <location>
        <begin position="24"/>
        <end position="444"/>
    </location>
</feature>
<sequence>MKSFQFAIVTVTTSLVLLKRAACEFDPKSHNNVIHYWGQNSASMAGNDPDHTLWQKPLAEYCDREELDMMVISFLHKFGEGRLTSFDIANSGKDCAGFFPGTELLNCPQMESDIKYCQGKGKKILLSLGGATPEYGLDSIESGQSFADELWNTFGAGQHEHRPFGNAVVDGFDLDIENGAKAGYPAFINRMREHYSKDTSKQYFIAGAPQCPYPDYYLGEALDNAWFDFVMIQFYNNYCNVINGPQFNYNTWDEWARTKSINKDIRLFVGIPGSPSAAGRGYVPYEQLVSTIKPLQQLMTFGGIMVWDVSQAYGNTIDVLPSYAHGIAQLIHSSNNTLETVLAPESTTIATLNTVSQSPATTAVVMTTTVSPAETISPETNTVDTVTSRPNEIRHGKPCLENGILKCSGESSYGQCTNGYWVVRNCPVVTVCKENNNSIFCGFP</sequence>
<evidence type="ECO:0000256" key="8">
    <source>
        <dbReference type="RuleBase" id="RU000489"/>
    </source>
</evidence>
<dbReference type="PANTHER" id="PTHR45708">
    <property type="entry name" value="ENDOCHITINASE"/>
    <property type="match status" value="1"/>
</dbReference>
<dbReference type="InterPro" id="IPR017853">
    <property type="entry name" value="GH"/>
</dbReference>
<dbReference type="EC" id="3.2.1.14" evidence="2"/>
<dbReference type="Proteomes" id="UP000242254">
    <property type="component" value="Unassembled WGS sequence"/>
</dbReference>
<evidence type="ECO:0000256" key="6">
    <source>
        <dbReference type="ARBA" id="ARBA00023295"/>
    </source>
</evidence>
<keyword evidence="10" id="KW-0732">Signal</keyword>
<keyword evidence="5" id="KW-0119">Carbohydrate metabolism</keyword>
<dbReference type="PANTHER" id="PTHR45708:SF49">
    <property type="entry name" value="ENDOCHITINASE"/>
    <property type="match status" value="1"/>
</dbReference>
<dbReference type="SUPFAM" id="SSF51445">
    <property type="entry name" value="(Trans)glycosidases"/>
    <property type="match status" value="1"/>
</dbReference>
<gene>
    <name evidence="12" type="ORF">RHIMIDRAFT_22645</name>
</gene>
<dbReference type="InterPro" id="IPR001223">
    <property type="entry name" value="Glyco_hydro18_cat"/>
</dbReference>
<dbReference type="AlphaFoldDB" id="A0A2G4SRA5"/>
<keyword evidence="4" id="KW-0146">Chitin degradation</keyword>
<dbReference type="InterPro" id="IPR050542">
    <property type="entry name" value="Glycosyl_Hydrlase18_Chitinase"/>
</dbReference>
<keyword evidence="6 8" id="KW-0326">Glycosidase</keyword>
<dbReference type="PROSITE" id="PS51910">
    <property type="entry name" value="GH18_2"/>
    <property type="match status" value="1"/>
</dbReference>
<evidence type="ECO:0000313" key="13">
    <source>
        <dbReference type="Proteomes" id="UP000242254"/>
    </source>
</evidence>
<comment type="catalytic activity">
    <reaction evidence="1">
        <text>Random endo-hydrolysis of N-acetyl-beta-D-glucosaminide (1-&gt;4)-beta-linkages in chitin and chitodextrins.</text>
        <dbReference type="EC" id="3.2.1.14"/>
    </reaction>
</comment>
<evidence type="ECO:0000313" key="12">
    <source>
        <dbReference type="EMBL" id="PHZ11301.1"/>
    </source>
</evidence>
<feature type="signal peptide" evidence="10">
    <location>
        <begin position="1"/>
        <end position="23"/>
    </location>
</feature>
<organism evidence="12 13">
    <name type="scientific">Rhizopus microsporus ATCC 52813</name>
    <dbReference type="NCBI Taxonomy" id="1340429"/>
    <lineage>
        <taxon>Eukaryota</taxon>
        <taxon>Fungi</taxon>
        <taxon>Fungi incertae sedis</taxon>
        <taxon>Mucoromycota</taxon>
        <taxon>Mucoromycotina</taxon>
        <taxon>Mucoromycetes</taxon>
        <taxon>Mucorales</taxon>
        <taxon>Mucorineae</taxon>
        <taxon>Rhizopodaceae</taxon>
        <taxon>Rhizopus</taxon>
    </lineage>
</organism>
<protein>
    <recommendedName>
        <fullName evidence="2">chitinase</fullName>
        <ecNumber evidence="2">3.2.1.14</ecNumber>
    </recommendedName>
</protein>
<dbReference type="RefSeq" id="XP_023465009.1">
    <property type="nucleotide sequence ID" value="XM_023607568.1"/>
</dbReference>
<evidence type="ECO:0000259" key="11">
    <source>
        <dbReference type="PROSITE" id="PS51910"/>
    </source>
</evidence>
<dbReference type="PROSITE" id="PS01095">
    <property type="entry name" value="GH18_1"/>
    <property type="match status" value="1"/>
</dbReference>
<keyword evidence="7" id="KW-0624">Polysaccharide degradation</keyword>
<evidence type="ECO:0000256" key="3">
    <source>
        <dbReference type="ARBA" id="ARBA00022801"/>
    </source>
</evidence>
<reference evidence="12 13" key="1">
    <citation type="journal article" date="2016" name="Proc. Natl. Acad. Sci. U.S.A.">
        <title>Lipid metabolic changes in an early divergent fungus govern the establishment of a mutualistic symbiosis with endobacteria.</title>
        <authorList>
            <person name="Lastovetsky O.A."/>
            <person name="Gaspar M.L."/>
            <person name="Mondo S.J."/>
            <person name="LaButti K.M."/>
            <person name="Sandor L."/>
            <person name="Grigoriev I.V."/>
            <person name="Henry S.A."/>
            <person name="Pawlowska T.E."/>
        </authorList>
    </citation>
    <scope>NUCLEOTIDE SEQUENCE [LARGE SCALE GENOMIC DNA]</scope>
    <source>
        <strain evidence="12 13">ATCC 52813</strain>
    </source>
</reference>